<keyword evidence="2" id="KW-1185">Reference proteome</keyword>
<sequence>MAIEFTRWPDDLAARYREKGYWADLPLTDILTRQAKMTRLR</sequence>
<comment type="caution">
    <text evidence="1">The sequence shown here is derived from an EMBL/GenBank/DDBJ whole genome shotgun (WGS) entry which is preliminary data.</text>
</comment>
<dbReference type="GO" id="GO:0016779">
    <property type="term" value="F:nucleotidyltransferase activity"/>
    <property type="evidence" value="ECO:0007669"/>
    <property type="project" value="UniProtKB-KW"/>
</dbReference>
<keyword evidence="1" id="KW-0548">Nucleotidyltransferase</keyword>
<accession>A0A085GIF8</accession>
<keyword evidence="1" id="KW-0436">Ligase</keyword>
<evidence type="ECO:0000313" key="1">
    <source>
        <dbReference type="EMBL" id="KFC83503.1"/>
    </source>
</evidence>
<name>A0A085GIF8_9ENTR</name>
<gene>
    <name evidence="1" type="primary">entE</name>
    <name evidence="1" type="ORF">GBAG_0942</name>
</gene>
<dbReference type="GO" id="GO:0016874">
    <property type="term" value="F:ligase activity"/>
    <property type="evidence" value="ECO:0007669"/>
    <property type="project" value="UniProtKB-KW"/>
</dbReference>
<keyword evidence="1" id="KW-0808">Transferase</keyword>
<dbReference type="Proteomes" id="UP000028653">
    <property type="component" value="Unassembled WGS sequence"/>
</dbReference>
<organism evidence="1 2">
    <name type="scientific">Buttiauxella agrestis ATCC 33320</name>
    <dbReference type="NCBI Taxonomy" id="1006004"/>
    <lineage>
        <taxon>Bacteria</taxon>
        <taxon>Pseudomonadati</taxon>
        <taxon>Pseudomonadota</taxon>
        <taxon>Gammaproteobacteria</taxon>
        <taxon>Enterobacterales</taxon>
        <taxon>Enterobacteriaceae</taxon>
        <taxon>Buttiauxella</taxon>
    </lineage>
</organism>
<dbReference type="RefSeq" id="WP_425591290.1">
    <property type="nucleotide sequence ID" value="NZ_JMPI01000020.1"/>
</dbReference>
<proteinExistence type="predicted"/>
<dbReference type="EC" id="2.7.7.58" evidence="1"/>
<evidence type="ECO:0000313" key="2">
    <source>
        <dbReference type="Proteomes" id="UP000028653"/>
    </source>
</evidence>
<reference evidence="1 2" key="1">
    <citation type="submission" date="2014-05" db="EMBL/GenBank/DDBJ databases">
        <title>ATOL: Assembling a taxonomically balanced genome-scale reconstruction of the evolutionary history of the Enterobacteriaceae.</title>
        <authorList>
            <person name="Plunkett G.III."/>
            <person name="Neeno-Eckwall E.C."/>
            <person name="Glasner J.D."/>
            <person name="Perna N.T."/>
        </authorList>
    </citation>
    <scope>NUCLEOTIDE SEQUENCE [LARGE SCALE GENOMIC DNA]</scope>
    <source>
        <strain evidence="1 2">ATCC 33320</strain>
    </source>
</reference>
<dbReference type="eggNOG" id="COG1021">
    <property type="taxonomic scope" value="Bacteria"/>
</dbReference>
<dbReference type="EMBL" id="JMPI01000020">
    <property type="protein sequence ID" value="KFC83503.1"/>
    <property type="molecule type" value="Genomic_DNA"/>
</dbReference>
<dbReference type="AlphaFoldDB" id="A0A085GIF8"/>
<protein>
    <submittedName>
        <fullName evidence="1">2,3-dihydroxybenzoate-AMP ligase</fullName>
        <ecNumber evidence="1">2.7.7.58</ecNumber>
    </submittedName>
</protein>
<dbReference type="STRING" id="1006004.GBAG_0942"/>